<dbReference type="OrthoDB" id="6117067at2"/>
<evidence type="ECO:0000313" key="5">
    <source>
        <dbReference type="Proteomes" id="UP000414233"/>
    </source>
</evidence>
<sequence length="303" mass="32439">MRKLLAILVVVVPFLMTGCQAPAQRNAAQPVVKQMNVNGVSLTYLEQGQGVPVVFVHGAISDHRAWNYQRDAVARDYRFVALDQRYFGTGVWPTDGSKFSVATHIDDLAAFIRGLNAGPVHVVGWSYSGGIVLGLALRNPSLVRSIFVYEPGSLAALVTESADVETMKGESKGLAPVMTASKAGDVAGAVRQMLDWVGNQSGVFDTLAPPIRSMLMDNARTLPLMFAAPPPPPISCAALGGLKMPVAIAVGQSTRSYYKILSETANRCIPGSRLVVIPNARHLAPFENPSAFNDAVLAFLKQH</sequence>
<evidence type="ECO:0000313" key="4">
    <source>
        <dbReference type="EMBL" id="VVE41477.1"/>
    </source>
</evidence>
<dbReference type="RefSeq" id="WP_150698884.1">
    <property type="nucleotide sequence ID" value="NZ_CABPRZ010000020.1"/>
</dbReference>
<dbReference type="PROSITE" id="PS51257">
    <property type="entry name" value="PROKAR_LIPOPROTEIN"/>
    <property type="match status" value="1"/>
</dbReference>
<evidence type="ECO:0000256" key="2">
    <source>
        <dbReference type="SAM" id="SignalP"/>
    </source>
</evidence>
<keyword evidence="5" id="KW-1185">Reference proteome</keyword>
<feature type="domain" description="AB hydrolase-1" evidence="3">
    <location>
        <begin position="52"/>
        <end position="289"/>
    </location>
</feature>
<protein>
    <submittedName>
        <fullName evidence="4">Hydrolase</fullName>
    </submittedName>
</protein>
<proteinExistence type="predicted"/>
<dbReference type="PANTHER" id="PTHR43798">
    <property type="entry name" value="MONOACYLGLYCEROL LIPASE"/>
    <property type="match status" value="1"/>
</dbReference>
<keyword evidence="1 4" id="KW-0378">Hydrolase</keyword>
<accession>A0A5E4XYX1</accession>
<dbReference type="GO" id="GO:0016787">
    <property type="term" value="F:hydrolase activity"/>
    <property type="evidence" value="ECO:0007669"/>
    <property type="project" value="UniProtKB-KW"/>
</dbReference>
<dbReference type="Gene3D" id="3.40.50.1820">
    <property type="entry name" value="alpha/beta hydrolase"/>
    <property type="match status" value="1"/>
</dbReference>
<dbReference type="Proteomes" id="UP000414233">
    <property type="component" value="Unassembled WGS sequence"/>
</dbReference>
<keyword evidence="2" id="KW-0732">Signal</keyword>
<evidence type="ECO:0000256" key="1">
    <source>
        <dbReference type="ARBA" id="ARBA00022801"/>
    </source>
</evidence>
<dbReference type="PANTHER" id="PTHR43798:SF31">
    <property type="entry name" value="AB HYDROLASE SUPERFAMILY PROTEIN YCLE"/>
    <property type="match status" value="1"/>
</dbReference>
<feature type="chain" id="PRO_5022839011" evidence="2">
    <location>
        <begin position="24"/>
        <end position="303"/>
    </location>
</feature>
<reference evidence="4 5" key="1">
    <citation type="submission" date="2019-08" db="EMBL/GenBank/DDBJ databases">
        <authorList>
            <person name="Peeters C."/>
        </authorList>
    </citation>
    <scope>NUCLEOTIDE SEQUENCE [LARGE SCALE GENOMIC DNA]</scope>
    <source>
        <strain evidence="4 5">LMG 30175</strain>
    </source>
</reference>
<organism evidence="4 5">
    <name type="scientific">Pandoraea terrae</name>
    <dbReference type="NCBI Taxonomy" id="1537710"/>
    <lineage>
        <taxon>Bacteria</taxon>
        <taxon>Pseudomonadati</taxon>
        <taxon>Pseudomonadota</taxon>
        <taxon>Betaproteobacteria</taxon>
        <taxon>Burkholderiales</taxon>
        <taxon>Burkholderiaceae</taxon>
        <taxon>Pandoraea</taxon>
    </lineage>
</organism>
<dbReference type="InterPro" id="IPR029058">
    <property type="entry name" value="AB_hydrolase_fold"/>
</dbReference>
<gene>
    <name evidence="4" type="ORF">PTE30175_04083</name>
</gene>
<dbReference type="AlphaFoldDB" id="A0A5E4XYX1"/>
<dbReference type="SUPFAM" id="SSF53474">
    <property type="entry name" value="alpha/beta-Hydrolases"/>
    <property type="match status" value="1"/>
</dbReference>
<dbReference type="InterPro" id="IPR050266">
    <property type="entry name" value="AB_hydrolase_sf"/>
</dbReference>
<dbReference type="EMBL" id="CABPRZ010000020">
    <property type="protein sequence ID" value="VVE41477.1"/>
    <property type="molecule type" value="Genomic_DNA"/>
</dbReference>
<evidence type="ECO:0000259" key="3">
    <source>
        <dbReference type="Pfam" id="PF00561"/>
    </source>
</evidence>
<dbReference type="GO" id="GO:0016020">
    <property type="term" value="C:membrane"/>
    <property type="evidence" value="ECO:0007669"/>
    <property type="project" value="TreeGrafter"/>
</dbReference>
<dbReference type="Pfam" id="PF00561">
    <property type="entry name" value="Abhydrolase_1"/>
    <property type="match status" value="1"/>
</dbReference>
<feature type="signal peptide" evidence="2">
    <location>
        <begin position="1"/>
        <end position="23"/>
    </location>
</feature>
<dbReference type="InterPro" id="IPR000073">
    <property type="entry name" value="AB_hydrolase_1"/>
</dbReference>
<name>A0A5E4XYX1_9BURK</name>